<dbReference type="PANTHER" id="PTHR19446">
    <property type="entry name" value="REVERSE TRANSCRIPTASES"/>
    <property type="match status" value="1"/>
</dbReference>
<evidence type="ECO:0000313" key="2">
    <source>
        <dbReference type="EMBL" id="KAJ8912033.1"/>
    </source>
</evidence>
<dbReference type="Proteomes" id="UP001159042">
    <property type="component" value="Unassembled WGS sequence"/>
</dbReference>
<accession>A0AAV8VD28</accession>
<evidence type="ECO:0000313" key="3">
    <source>
        <dbReference type="Proteomes" id="UP001159042"/>
    </source>
</evidence>
<protein>
    <recommendedName>
        <fullName evidence="1">Reverse transcriptase domain-containing protein</fullName>
    </recommendedName>
</protein>
<keyword evidence="3" id="KW-1185">Reference proteome</keyword>
<reference evidence="2 3" key="1">
    <citation type="journal article" date="2023" name="Insect Mol. Biol.">
        <title>Genome sequencing provides insights into the evolution of gene families encoding plant cell wall-degrading enzymes in longhorned beetles.</title>
        <authorList>
            <person name="Shin N.R."/>
            <person name="Okamura Y."/>
            <person name="Kirsch R."/>
            <person name="Pauchet Y."/>
        </authorList>
    </citation>
    <scope>NUCLEOTIDE SEQUENCE [LARGE SCALE GENOMIC DNA]</scope>
    <source>
        <strain evidence="2">EAD_L_NR</strain>
    </source>
</reference>
<dbReference type="InterPro" id="IPR000477">
    <property type="entry name" value="RT_dom"/>
</dbReference>
<dbReference type="AlphaFoldDB" id="A0AAV8VD28"/>
<dbReference type="Pfam" id="PF00078">
    <property type="entry name" value="RVT_1"/>
    <property type="match status" value="1"/>
</dbReference>
<comment type="caution">
    <text evidence="2">The sequence shown here is derived from an EMBL/GenBank/DDBJ whole genome shotgun (WGS) entry which is preliminary data.</text>
</comment>
<name>A0AAV8VD28_9CUCU</name>
<sequence>MEGLKHGIQDARKKYTLLTTFDVRNAFNTASWGLILRRLREKDISTYLTNLIASYLSERKVGMARLNRELTAGFPQESVLGPTLWNVLYDNVFELEFPAGVQICGYADDLAIIANADRKEEVELNANEAMSMISVRMMENGLKLAPEKTEALMANIRISWNLRLEGTQIAVKRKLKTVSIAATQVISGTPPIDLLAEKRKLMFQKRSGYENSGKARKRTIQKWQEEWDSHVDTAQWTKRLIPNISQWITCKFRNTNYFFMQALTGHESFTAYTHQISKTVNDRCRYCGDTDTLEHTLFSCIRCEVRRGAAKVYLGKDTDTHV</sequence>
<dbReference type="PROSITE" id="PS50878">
    <property type="entry name" value="RT_POL"/>
    <property type="match status" value="1"/>
</dbReference>
<dbReference type="EMBL" id="JANEYG010000150">
    <property type="protein sequence ID" value="KAJ8912033.1"/>
    <property type="molecule type" value="Genomic_DNA"/>
</dbReference>
<gene>
    <name evidence="2" type="ORF">NQ315_000526</name>
</gene>
<evidence type="ECO:0000259" key="1">
    <source>
        <dbReference type="PROSITE" id="PS50878"/>
    </source>
</evidence>
<organism evidence="2 3">
    <name type="scientific">Exocentrus adspersus</name>
    <dbReference type="NCBI Taxonomy" id="1586481"/>
    <lineage>
        <taxon>Eukaryota</taxon>
        <taxon>Metazoa</taxon>
        <taxon>Ecdysozoa</taxon>
        <taxon>Arthropoda</taxon>
        <taxon>Hexapoda</taxon>
        <taxon>Insecta</taxon>
        <taxon>Pterygota</taxon>
        <taxon>Neoptera</taxon>
        <taxon>Endopterygota</taxon>
        <taxon>Coleoptera</taxon>
        <taxon>Polyphaga</taxon>
        <taxon>Cucujiformia</taxon>
        <taxon>Chrysomeloidea</taxon>
        <taxon>Cerambycidae</taxon>
        <taxon>Lamiinae</taxon>
        <taxon>Acanthocinini</taxon>
        <taxon>Exocentrus</taxon>
    </lineage>
</organism>
<feature type="domain" description="Reverse transcriptase" evidence="1">
    <location>
        <begin position="1"/>
        <end position="169"/>
    </location>
</feature>
<proteinExistence type="predicted"/>